<dbReference type="PROSITE" id="PS51077">
    <property type="entry name" value="HTH_ICLR"/>
    <property type="match status" value="1"/>
</dbReference>
<evidence type="ECO:0000256" key="6">
    <source>
        <dbReference type="ARBA" id="ARBA00070406"/>
    </source>
</evidence>
<gene>
    <name evidence="9" type="ORF">CFK39_04630</name>
</gene>
<dbReference type="OrthoDB" id="7274111at2"/>
<dbReference type="Gene3D" id="3.30.450.40">
    <property type="match status" value="1"/>
</dbReference>
<keyword evidence="3" id="KW-0238">DNA-binding</keyword>
<dbReference type="Gene3D" id="1.10.10.10">
    <property type="entry name" value="Winged helix-like DNA-binding domain superfamily/Winged helix DNA-binding domain"/>
    <property type="match status" value="1"/>
</dbReference>
<dbReference type="SMART" id="SM00346">
    <property type="entry name" value="HTH_ICLR"/>
    <property type="match status" value="1"/>
</dbReference>
<evidence type="ECO:0000256" key="3">
    <source>
        <dbReference type="ARBA" id="ARBA00023125"/>
    </source>
</evidence>
<dbReference type="InterPro" id="IPR005471">
    <property type="entry name" value="Tscrpt_reg_IclR_N"/>
</dbReference>
<dbReference type="Proteomes" id="UP000198398">
    <property type="component" value="Chromosome"/>
</dbReference>
<dbReference type="Pfam" id="PF09339">
    <property type="entry name" value="HTH_IclR"/>
    <property type="match status" value="1"/>
</dbReference>
<dbReference type="InterPro" id="IPR050707">
    <property type="entry name" value="HTH_MetabolicPath_Reg"/>
</dbReference>
<proteinExistence type="predicted"/>
<dbReference type="SUPFAM" id="SSF55781">
    <property type="entry name" value="GAF domain-like"/>
    <property type="match status" value="1"/>
</dbReference>
<dbReference type="KEGG" id="brv:CFK39_04630"/>
<evidence type="ECO:0000256" key="2">
    <source>
        <dbReference type="ARBA" id="ARBA00023015"/>
    </source>
</evidence>
<dbReference type="PROSITE" id="PS51078">
    <property type="entry name" value="ICLR_ED"/>
    <property type="match status" value="1"/>
</dbReference>
<protein>
    <recommendedName>
        <fullName evidence="6">Glycerol operon regulatory protein</fullName>
    </recommendedName>
</protein>
<dbReference type="SUPFAM" id="SSF46785">
    <property type="entry name" value="Winged helix' DNA-binding domain"/>
    <property type="match status" value="1"/>
</dbReference>
<evidence type="ECO:0000313" key="10">
    <source>
        <dbReference type="Proteomes" id="UP000198398"/>
    </source>
</evidence>
<accession>A0A220UBE4</accession>
<dbReference type="PANTHER" id="PTHR30136">
    <property type="entry name" value="HELIX-TURN-HELIX TRANSCRIPTIONAL REGULATOR, ICLR FAMILY"/>
    <property type="match status" value="1"/>
</dbReference>
<keyword evidence="2" id="KW-0805">Transcription regulation</keyword>
<evidence type="ECO:0000313" key="9">
    <source>
        <dbReference type="EMBL" id="ASK65232.1"/>
    </source>
</evidence>
<evidence type="ECO:0000256" key="4">
    <source>
        <dbReference type="ARBA" id="ARBA00023163"/>
    </source>
</evidence>
<dbReference type="GO" id="GO:0045892">
    <property type="term" value="P:negative regulation of DNA-templated transcription"/>
    <property type="evidence" value="ECO:0007669"/>
    <property type="project" value="TreeGrafter"/>
</dbReference>
<dbReference type="GO" id="GO:0006071">
    <property type="term" value="P:glycerol metabolic process"/>
    <property type="evidence" value="ECO:0007669"/>
    <property type="project" value="UniProtKB-KW"/>
</dbReference>
<dbReference type="RefSeq" id="WP_089064474.1">
    <property type="nucleotide sequence ID" value="NZ_CP022316.1"/>
</dbReference>
<dbReference type="GO" id="GO:0003700">
    <property type="term" value="F:DNA-binding transcription factor activity"/>
    <property type="evidence" value="ECO:0007669"/>
    <property type="project" value="TreeGrafter"/>
</dbReference>
<dbReference type="Pfam" id="PF01614">
    <property type="entry name" value="IclR_C"/>
    <property type="match status" value="1"/>
</dbReference>
<dbReference type="FunFam" id="1.10.10.10:FF:000056">
    <property type="entry name" value="IclR family transcriptional regulator"/>
    <property type="match status" value="1"/>
</dbReference>
<evidence type="ECO:0000256" key="1">
    <source>
        <dbReference type="ARBA" id="ARBA00022798"/>
    </source>
</evidence>
<feature type="domain" description="IclR-ED" evidence="8">
    <location>
        <begin position="77"/>
        <end position="250"/>
    </location>
</feature>
<dbReference type="GO" id="GO:0003677">
    <property type="term" value="F:DNA binding"/>
    <property type="evidence" value="ECO:0007669"/>
    <property type="project" value="UniProtKB-KW"/>
</dbReference>
<dbReference type="EMBL" id="CP022316">
    <property type="protein sequence ID" value="ASK65232.1"/>
    <property type="molecule type" value="Genomic_DNA"/>
</dbReference>
<dbReference type="PANTHER" id="PTHR30136:SF35">
    <property type="entry name" value="HTH-TYPE TRANSCRIPTIONAL REGULATOR RV1719"/>
    <property type="match status" value="1"/>
</dbReference>
<evidence type="ECO:0000259" key="7">
    <source>
        <dbReference type="PROSITE" id="PS51077"/>
    </source>
</evidence>
<sequence length="256" mass="27069">MASTTGNESPVRSGSPVATAMAILRCFTAQHPVLGVVDIAEQVGLHKSSVSRMLPTLESEGLVERDPYSQKYRLSLGLLQVAGSLLSDLDIRRAAAPVLAEVTEATGETSSLLLWDGDGAATVEQVPSRRAVKHAVELGTRYATPASSSVRIFLREMSGEARATALERLDTDEEALAALSRDDDERCAVNDGLTVPDEVGIAAAVRDHRGDLVGSLLIAAPRYRVDRERLDELRDACGQAAAGITARLGGTAALLP</sequence>
<keyword evidence="1" id="KW-0319">Glycerol metabolism</keyword>
<dbReference type="InterPro" id="IPR029016">
    <property type="entry name" value="GAF-like_dom_sf"/>
</dbReference>
<keyword evidence="10" id="KW-1185">Reference proteome</keyword>
<reference evidence="10" key="1">
    <citation type="submission" date="2017-07" db="EMBL/GenBank/DDBJ databases">
        <title>Brachybacterium sp. VR2415.</title>
        <authorList>
            <person name="Tak E.J."/>
            <person name="Bae J.-W."/>
        </authorList>
    </citation>
    <scope>NUCLEOTIDE SEQUENCE [LARGE SCALE GENOMIC DNA]</scope>
    <source>
        <strain evidence="10">VR2415</strain>
    </source>
</reference>
<name>A0A220UBE4_9MICO</name>
<dbReference type="InterPro" id="IPR014757">
    <property type="entry name" value="Tscrpt_reg_IclR_C"/>
</dbReference>
<dbReference type="AlphaFoldDB" id="A0A220UBE4"/>
<organism evidence="9 10">
    <name type="scientific">Brachybacterium avium</name>
    <dbReference type="NCBI Taxonomy" id="2017485"/>
    <lineage>
        <taxon>Bacteria</taxon>
        <taxon>Bacillati</taxon>
        <taxon>Actinomycetota</taxon>
        <taxon>Actinomycetes</taxon>
        <taxon>Micrococcales</taxon>
        <taxon>Dermabacteraceae</taxon>
        <taxon>Brachybacterium</taxon>
    </lineage>
</organism>
<evidence type="ECO:0000259" key="8">
    <source>
        <dbReference type="PROSITE" id="PS51078"/>
    </source>
</evidence>
<comment type="function">
    <text evidence="5">May be an activator protein for the gylABX operon.</text>
</comment>
<feature type="domain" description="HTH iclR-type" evidence="7">
    <location>
        <begin position="14"/>
        <end position="76"/>
    </location>
</feature>
<dbReference type="InterPro" id="IPR036390">
    <property type="entry name" value="WH_DNA-bd_sf"/>
</dbReference>
<keyword evidence="4" id="KW-0804">Transcription</keyword>
<dbReference type="InterPro" id="IPR036388">
    <property type="entry name" value="WH-like_DNA-bd_sf"/>
</dbReference>
<evidence type="ECO:0000256" key="5">
    <source>
        <dbReference type="ARBA" id="ARBA00058938"/>
    </source>
</evidence>